<organism evidence="1 2">
    <name type="scientific">Chaenocephalus aceratus</name>
    <name type="common">Blackfin icefish</name>
    <name type="synonym">Chaenichthys aceratus</name>
    <dbReference type="NCBI Taxonomy" id="36190"/>
    <lineage>
        <taxon>Eukaryota</taxon>
        <taxon>Metazoa</taxon>
        <taxon>Chordata</taxon>
        <taxon>Craniata</taxon>
        <taxon>Vertebrata</taxon>
        <taxon>Euteleostomi</taxon>
        <taxon>Actinopterygii</taxon>
        <taxon>Neopterygii</taxon>
        <taxon>Teleostei</taxon>
        <taxon>Neoteleostei</taxon>
        <taxon>Acanthomorphata</taxon>
        <taxon>Eupercaria</taxon>
        <taxon>Perciformes</taxon>
        <taxon>Notothenioidei</taxon>
        <taxon>Channichthyidae</taxon>
        <taxon>Chaenocephalus</taxon>
    </lineage>
</organism>
<name>A0ACB9VRN8_CHAAC</name>
<comment type="caution">
    <text evidence="1">The sequence shown here is derived from an EMBL/GenBank/DDBJ whole genome shotgun (WGS) entry which is preliminary data.</text>
</comment>
<reference evidence="1" key="1">
    <citation type="submission" date="2022-05" db="EMBL/GenBank/DDBJ databases">
        <title>Chromosome-level genome of Chaenocephalus aceratus.</title>
        <authorList>
            <person name="Park H."/>
        </authorList>
    </citation>
    <scope>NUCLEOTIDE SEQUENCE</scope>
    <source>
        <strain evidence="1">KU_202001</strain>
    </source>
</reference>
<proteinExistence type="predicted"/>
<evidence type="ECO:0000313" key="1">
    <source>
        <dbReference type="EMBL" id="KAI4802729.1"/>
    </source>
</evidence>
<protein>
    <submittedName>
        <fullName evidence="1">Uncharacterized protein</fullName>
    </submittedName>
</protein>
<keyword evidence="2" id="KW-1185">Reference proteome</keyword>
<gene>
    <name evidence="1" type="ORF">KUCAC02_006307</name>
</gene>
<accession>A0ACB9VRN8</accession>
<dbReference type="Proteomes" id="UP001057452">
    <property type="component" value="Chromosome 23"/>
</dbReference>
<evidence type="ECO:0000313" key="2">
    <source>
        <dbReference type="Proteomes" id="UP001057452"/>
    </source>
</evidence>
<sequence length="114" mass="13016">MYQTKTLSQMEQHVPAKTLSQMEQHVPAKTLSQMEQHVPGQDPESDGADNNLNTLIEEESVAEDAKQTRPHHEEDTDDDDDDDVIIDPNYNPSSEESLKMKTVWQQLQNIMVLI</sequence>
<dbReference type="EMBL" id="CM043807">
    <property type="protein sequence ID" value="KAI4802729.1"/>
    <property type="molecule type" value="Genomic_DNA"/>
</dbReference>